<evidence type="ECO:0000256" key="1">
    <source>
        <dbReference type="SAM" id="MobiDB-lite"/>
    </source>
</evidence>
<keyword evidence="3" id="KW-1185">Reference proteome</keyword>
<accession>A0AAD9NVI1</accession>
<proteinExistence type="predicted"/>
<organism evidence="2 3">
    <name type="scientific">Ridgeia piscesae</name>
    <name type="common">Tubeworm</name>
    <dbReference type="NCBI Taxonomy" id="27915"/>
    <lineage>
        <taxon>Eukaryota</taxon>
        <taxon>Metazoa</taxon>
        <taxon>Spiralia</taxon>
        <taxon>Lophotrochozoa</taxon>
        <taxon>Annelida</taxon>
        <taxon>Polychaeta</taxon>
        <taxon>Sedentaria</taxon>
        <taxon>Canalipalpata</taxon>
        <taxon>Sabellida</taxon>
        <taxon>Siboglinidae</taxon>
        <taxon>Ridgeia</taxon>
    </lineage>
</organism>
<protein>
    <submittedName>
        <fullName evidence="2">Uncharacterized protein</fullName>
    </submittedName>
</protein>
<dbReference type="EMBL" id="JAODUO010000405">
    <property type="protein sequence ID" value="KAK2181224.1"/>
    <property type="molecule type" value="Genomic_DNA"/>
</dbReference>
<evidence type="ECO:0000313" key="3">
    <source>
        <dbReference type="Proteomes" id="UP001209878"/>
    </source>
</evidence>
<dbReference type="Proteomes" id="UP001209878">
    <property type="component" value="Unassembled WGS sequence"/>
</dbReference>
<gene>
    <name evidence="2" type="ORF">NP493_405g00007</name>
</gene>
<dbReference type="AlphaFoldDB" id="A0AAD9NVI1"/>
<evidence type="ECO:0000313" key="2">
    <source>
        <dbReference type="EMBL" id="KAK2181224.1"/>
    </source>
</evidence>
<feature type="region of interest" description="Disordered" evidence="1">
    <location>
        <begin position="1"/>
        <end position="40"/>
    </location>
</feature>
<comment type="caution">
    <text evidence="2">The sequence shown here is derived from an EMBL/GenBank/DDBJ whole genome shotgun (WGS) entry which is preliminary data.</text>
</comment>
<name>A0AAD9NVI1_RIDPI</name>
<reference evidence="2" key="1">
    <citation type="journal article" date="2023" name="Mol. Biol. Evol.">
        <title>Third-Generation Sequencing Reveals the Adaptive Role of the Epigenome in Three Deep-Sea Polychaetes.</title>
        <authorList>
            <person name="Perez M."/>
            <person name="Aroh O."/>
            <person name="Sun Y."/>
            <person name="Lan Y."/>
            <person name="Juniper S.K."/>
            <person name="Young C.R."/>
            <person name="Angers B."/>
            <person name="Qian P.Y."/>
        </authorList>
    </citation>
    <scope>NUCLEOTIDE SEQUENCE</scope>
    <source>
        <strain evidence="2">R07B-5</strain>
    </source>
</reference>
<sequence>MSDQAGDTGGKDRGRSKWTLVSTQGELEGSDDGTLSGSSSDFVHLEDEEVVSYHHKEPVASPGGSRLHCDISEAMAATSVDELVTTTDADDTVVPSDGVNNLSAHRRSLTTWDNCWFWDDDCIPKGNQAPPVWPAWLLALVPCHSGALVSCLW</sequence>